<reference evidence="2" key="1">
    <citation type="journal article" date="2015" name="Nature">
        <title>Complex archaea that bridge the gap between prokaryotes and eukaryotes.</title>
        <authorList>
            <person name="Spang A."/>
            <person name="Saw J.H."/>
            <person name="Jorgensen S.L."/>
            <person name="Zaremba-Niedzwiedzka K."/>
            <person name="Martijn J."/>
            <person name="Lind A.E."/>
            <person name="van Eijk R."/>
            <person name="Schleper C."/>
            <person name="Guy L."/>
            <person name="Ettema T.J."/>
        </authorList>
    </citation>
    <scope>NUCLEOTIDE SEQUENCE</scope>
</reference>
<evidence type="ECO:0000256" key="1">
    <source>
        <dbReference type="SAM" id="Phobius"/>
    </source>
</evidence>
<feature type="transmembrane region" description="Helical" evidence="1">
    <location>
        <begin position="38"/>
        <end position="56"/>
    </location>
</feature>
<feature type="transmembrane region" description="Helical" evidence="1">
    <location>
        <begin position="12"/>
        <end position="32"/>
    </location>
</feature>
<comment type="caution">
    <text evidence="2">The sequence shown here is derived from an EMBL/GenBank/DDBJ whole genome shotgun (WGS) entry which is preliminary data.</text>
</comment>
<keyword evidence="1" id="KW-1133">Transmembrane helix</keyword>
<organism evidence="2">
    <name type="scientific">marine sediment metagenome</name>
    <dbReference type="NCBI Taxonomy" id="412755"/>
    <lineage>
        <taxon>unclassified sequences</taxon>
        <taxon>metagenomes</taxon>
        <taxon>ecological metagenomes</taxon>
    </lineage>
</organism>
<evidence type="ECO:0000313" key="2">
    <source>
        <dbReference type="EMBL" id="KKN88494.1"/>
    </source>
</evidence>
<sequence length="60" mass="6488">MSSNRKTLWQIFRAPLLLGLLSLTGLIGALVGDGLFDLISWATLGSALAVIAWYWAKPTV</sequence>
<protein>
    <submittedName>
        <fullName evidence="2">Uncharacterized protein</fullName>
    </submittedName>
</protein>
<keyword evidence="1" id="KW-0812">Transmembrane</keyword>
<name>A0A0F9UA33_9ZZZZ</name>
<gene>
    <name evidence="2" type="ORF">LCGC14_0247910</name>
</gene>
<dbReference type="EMBL" id="LAZR01000128">
    <property type="protein sequence ID" value="KKN88494.1"/>
    <property type="molecule type" value="Genomic_DNA"/>
</dbReference>
<keyword evidence="1" id="KW-0472">Membrane</keyword>
<dbReference type="AlphaFoldDB" id="A0A0F9UA33"/>
<proteinExistence type="predicted"/>
<accession>A0A0F9UA33</accession>